<evidence type="ECO:0008006" key="4">
    <source>
        <dbReference type="Google" id="ProtNLM"/>
    </source>
</evidence>
<comment type="caution">
    <text evidence="2">The sequence shown here is derived from an EMBL/GenBank/DDBJ whole genome shotgun (WGS) entry which is preliminary data.</text>
</comment>
<accession>A0A327YZV6</accession>
<keyword evidence="3" id="KW-1185">Reference proteome</keyword>
<dbReference type="Proteomes" id="UP000249341">
    <property type="component" value="Unassembled WGS sequence"/>
</dbReference>
<protein>
    <recommendedName>
        <fullName evidence="4">IPT/TIG domain-containing protein</fullName>
    </recommendedName>
</protein>
<name>A0A327YZV6_9ACTN</name>
<organism evidence="2 3">
    <name type="scientific">Actinoplanes lutulentus</name>
    <dbReference type="NCBI Taxonomy" id="1287878"/>
    <lineage>
        <taxon>Bacteria</taxon>
        <taxon>Bacillati</taxon>
        <taxon>Actinomycetota</taxon>
        <taxon>Actinomycetes</taxon>
        <taxon>Micromonosporales</taxon>
        <taxon>Micromonosporaceae</taxon>
        <taxon>Actinoplanes</taxon>
    </lineage>
</organism>
<gene>
    <name evidence="2" type="ORF">B0I29_124124</name>
</gene>
<dbReference type="Gene3D" id="2.60.40.2700">
    <property type="match status" value="2"/>
</dbReference>
<dbReference type="RefSeq" id="WP_111654166.1">
    <property type="nucleotide sequence ID" value="NZ_JACHWI010000005.1"/>
</dbReference>
<reference evidence="2 3" key="1">
    <citation type="submission" date="2018-06" db="EMBL/GenBank/DDBJ databases">
        <title>Genomic Encyclopedia of Type Strains, Phase III (KMG-III): the genomes of soil and plant-associated and newly described type strains.</title>
        <authorList>
            <person name="Whitman W."/>
        </authorList>
    </citation>
    <scope>NUCLEOTIDE SEQUENCE [LARGE SCALE GENOMIC DNA]</scope>
    <source>
        <strain evidence="2 3">CGMCC 4.7090</strain>
    </source>
</reference>
<feature type="region of interest" description="Disordered" evidence="1">
    <location>
        <begin position="1"/>
        <end position="20"/>
    </location>
</feature>
<evidence type="ECO:0000313" key="3">
    <source>
        <dbReference type="Proteomes" id="UP000249341"/>
    </source>
</evidence>
<evidence type="ECO:0000256" key="1">
    <source>
        <dbReference type="SAM" id="MobiDB-lite"/>
    </source>
</evidence>
<dbReference type="AlphaFoldDB" id="A0A327YZV6"/>
<proteinExistence type="predicted"/>
<sequence length="1257" mass="130403">MPTDKVAPTEKVAPAEELAPAEKSAAGCGGELVLGSPVSCAVISGQERHTYTVRTTVDGERLLTNFVSGGNDAQATLILSDGGTCYVGAYSDGCQAPQAGVHTIEVFLNYSEGSTSYALGVESQTNPSKCVTVDSFAANGPKLSGKLPRGAAGDCYRIDGKAGMRLTAEMTQTAADGNTNLADVRGWMQNPAGERICPIQFGGGECTLETDGEYRVFLADNYAGATDYTFRLVRTDVVTGCDSLREAGFGALSAGQSASGAIPTGEYRCYAVDLSSGLKFVQFRDGGQILWDLTGTNGSVCGKYSTEYRPCEVAAGAYTLWLRNQDWTFDPVAFSVSIADLGATEGCAAQSGTQWNQPAQVVTPASPVEFWCQPFTAAAGERVRAYVSGGGLSWITDATGARICDGQDSSQDGCLLPGSGPYRLIGEVDGDDEVKLQIRSLSAPAGCPVITPGAYGSAPAGAFSGNRCRVLSVPAAGRHLVRVVDGESYEPWAQIYNAAGLKACSAGYLCNFPAAGEYTLVIGSGVEESQYATVFTAPNGPGCLPVSDQGLADAAYRGSLSVAGETDCLELRDSVAGATIDVLLPTRAADAARPGWTLINGAGENLCETNSCKLAGPAPYRILLSSSEGVAAGEYALIVQRTDRITGCAALPLGAIGDNSGVTTAFSADRFATCYTIPAGQHATSEIFSHLPVNGGTGTAVFTVLDETGRVVCGSEWDVTYQLIHCGLTTGKAYTAVLVAQPANVQYRVSRRDASPAGAKCQAPASTVLGGPGAAGTLTGAGDVRCYRVSTSASAVFWLGLRSTDHTARYRITDAAGKALCDGFVYPCRVSGSTSYQVFVRPVAGRASVPYRFDAWNLGTKDKPAAQCEKAYGAPGFGTLTGTLGDQRTAICVAVPVKNRSEFLVRLTNTAGRAEIPESYYFRLGGPVDWTSPCSWSSRGGQDCEVSLPSSEPTGIALFVLAPETPGGTFPFKADTTCYYEPCTIPYVLGSVSPNSALNSGPVNLSLRGNAFSATDTVTLTRSGSASIKAAVRSFVNGTLTVTADVTNAAAGAWNVTIRSAKDGRQATIAGAVTVRATALKLTKAPSISGTVRVGSTVKAVAGSWSPAATGYAYQWSANGVAIKGAVGYAYQIPAAQRGKRLTVTVTAKRANRVNSPAVSAGVTVGWGIAPAATMKPKITGTVKVGKTVKAAAGAWSPSASSYRYEWRLNGKVIKGATASKLKLKKAWKGKKLTVVVIAKRAGHYDGKATSKALKIK</sequence>
<dbReference type="OrthoDB" id="614750at2"/>
<evidence type="ECO:0000313" key="2">
    <source>
        <dbReference type="EMBL" id="RAK27236.1"/>
    </source>
</evidence>
<dbReference type="EMBL" id="QLMJ01000024">
    <property type="protein sequence ID" value="RAK27236.1"/>
    <property type="molecule type" value="Genomic_DNA"/>
</dbReference>